<dbReference type="AlphaFoldDB" id="A0A5J4SJC1"/>
<organism evidence="1 2">
    <name type="scientific">Streblomastix strix</name>
    <dbReference type="NCBI Taxonomy" id="222440"/>
    <lineage>
        <taxon>Eukaryota</taxon>
        <taxon>Metamonada</taxon>
        <taxon>Preaxostyla</taxon>
        <taxon>Oxymonadida</taxon>
        <taxon>Streblomastigidae</taxon>
        <taxon>Streblomastix</taxon>
    </lineage>
</organism>
<accession>A0A5J4SJC1</accession>
<dbReference type="Proteomes" id="UP000324800">
    <property type="component" value="Unassembled WGS sequence"/>
</dbReference>
<dbReference type="EMBL" id="SNRW01040152">
    <property type="protein sequence ID" value="KAA6346209.1"/>
    <property type="molecule type" value="Genomic_DNA"/>
</dbReference>
<gene>
    <name evidence="1" type="ORF">EZS28_052109</name>
</gene>
<evidence type="ECO:0000313" key="2">
    <source>
        <dbReference type="Proteomes" id="UP000324800"/>
    </source>
</evidence>
<evidence type="ECO:0000313" key="1">
    <source>
        <dbReference type="EMBL" id="KAA6346209.1"/>
    </source>
</evidence>
<comment type="caution">
    <text evidence="1">The sequence shown here is derived from an EMBL/GenBank/DDBJ whole genome shotgun (WGS) entry which is preliminary data.</text>
</comment>
<reference evidence="1 2" key="1">
    <citation type="submission" date="2019-03" db="EMBL/GenBank/DDBJ databases">
        <title>Single cell metagenomics reveals metabolic interactions within the superorganism composed of flagellate Streblomastix strix and complex community of Bacteroidetes bacteria on its surface.</title>
        <authorList>
            <person name="Treitli S.C."/>
            <person name="Kolisko M."/>
            <person name="Husnik F."/>
            <person name="Keeling P."/>
            <person name="Hampl V."/>
        </authorList>
    </citation>
    <scope>NUCLEOTIDE SEQUENCE [LARGE SCALE GENOMIC DNA]</scope>
    <source>
        <strain evidence="1">ST1C</strain>
    </source>
</reference>
<name>A0A5J4SJC1_9EUKA</name>
<protein>
    <submittedName>
        <fullName evidence="1">Uncharacterized protein</fullName>
    </submittedName>
</protein>
<sequence length="54" mass="6311">QTEEITPPLELEQENETESEIPTLTQIAPIQDQVDAPSLNMHCYYFHQQRNLKV</sequence>
<feature type="non-terminal residue" evidence="1">
    <location>
        <position position="1"/>
    </location>
</feature>
<proteinExistence type="predicted"/>